<keyword evidence="3" id="KW-1185">Reference proteome</keyword>
<reference evidence="2" key="1">
    <citation type="submission" date="2019-03" db="EMBL/GenBank/DDBJ databases">
        <title>Long read genome sequence of the mycoparasitic Pythium oligandrum ATCC 38472 isolated from sugarbeet rhizosphere.</title>
        <authorList>
            <person name="Gaulin E."/>
        </authorList>
    </citation>
    <scope>NUCLEOTIDE SEQUENCE</scope>
    <source>
        <strain evidence="2">ATCC 38472_TT</strain>
    </source>
</reference>
<comment type="caution">
    <text evidence="2">The sequence shown here is derived from an EMBL/GenBank/DDBJ whole genome shotgun (WGS) entry which is preliminary data.</text>
</comment>
<dbReference type="OrthoDB" id="64211at2759"/>
<dbReference type="AlphaFoldDB" id="A0A8K1FST1"/>
<dbReference type="EMBL" id="SPLM01000001">
    <property type="protein sequence ID" value="TMW68863.1"/>
    <property type="molecule type" value="Genomic_DNA"/>
</dbReference>
<feature type="region of interest" description="Disordered" evidence="1">
    <location>
        <begin position="1"/>
        <end position="31"/>
    </location>
</feature>
<sequence>MMISTSCPVDHADEKKTRSRGSTSSERGKALRVRRKEYEENLRSRVRALRHQVADLQSQRTIWHAKILFTNCSDTGSLAQLVRHYYTLFRFGLQTPKPHLNEAAIKRIRYQEHFMQQIIDPDAQVSEFVGPQASMMQWRQYTAAHASFIGDIKSVEVTGTPESPNVIIHSLFHVIISRATFAIMFPQMAQNEDVVRKFLHKRVTYDVISRIRFTKDGRIGGKDVDVDFIDGFLKAGFSMEDVSELMQLAALSSHNTIQTASDTVKEPLTSRKRARSDQKTFQSSEIQEEKEAGTKMRVAFLLGDESEEKTEASEKTTTRAA</sequence>
<evidence type="ECO:0000313" key="2">
    <source>
        <dbReference type="EMBL" id="TMW68863.1"/>
    </source>
</evidence>
<gene>
    <name evidence="2" type="ORF">Poli38472_001019</name>
</gene>
<feature type="compositionally biased region" description="Basic and acidic residues" evidence="1">
    <location>
        <begin position="309"/>
        <end position="321"/>
    </location>
</feature>
<evidence type="ECO:0000256" key="1">
    <source>
        <dbReference type="SAM" id="MobiDB-lite"/>
    </source>
</evidence>
<evidence type="ECO:0000313" key="3">
    <source>
        <dbReference type="Proteomes" id="UP000794436"/>
    </source>
</evidence>
<accession>A0A8K1FST1</accession>
<name>A0A8K1FST1_PYTOL</name>
<organism evidence="2 3">
    <name type="scientific">Pythium oligandrum</name>
    <name type="common">Mycoparasitic fungus</name>
    <dbReference type="NCBI Taxonomy" id="41045"/>
    <lineage>
        <taxon>Eukaryota</taxon>
        <taxon>Sar</taxon>
        <taxon>Stramenopiles</taxon>
        <taxon>Oomycota</taxon>
        <taxon>Peronosporomycetes</taxon>
        <taxon>Pythiales</taxon>
        <taxon>Pythiaceae</taxon>
        <taxon>Pythium</taxon>
    </lineage>
</organism>
<proteinExistence type="predicted"/>
<protein>
    <submittedName>
        <fullName evidence="2">Uncharacterized protein</fullName>
    </submittedName>
</protein>
<dbReference type="Proteomes" id="UP000794436">
    <property type="component" value="Unassembled WGS sequence"/>
</dbReference>
<feature type="region of interest" description="Disordered" evidence="1">
    <location>
        <begin position="261"/>
        <end position="321"/>
    </location>
</feature>